<comment type="similarity">
    <text evidence="1">Belongs to the cyclophilin-type PPIase family.</text>
</comment>
<dbReference type="GO" id="GO:0005737">
    <property type="term" value="C:cytoplasm"/>
    <property type="evidence" value="ECO:0007669"/>
    <property type="project" value="TreeGrafter"/>
</dbReference>
<dbReference type="PRINTS" id="PR00153">
    <property type="entry name" value="CSAPPISMRASE"/>
</dbReference>
<comment type="function">
    <text evidence="1">PPIases accelerate the folding of proteins. It catalyzes the cis-trans isomerization of proline imidic peptide bonds in oligopeptides.</text>
</comment>
<gene>
    <name evidence="3" type="primary">ORF58467</name>
    <name evidence="4" type="synonym">ORF58469</name>
</gene>
<comment type="catalytic activity">
    <reaction evidence="1">
        <text>[protein]-peptidylproline (omega=180) = [protein]-peptidylproline (omega=0)</text>
        <dbReference type="Rhea" id="RHEA:16237"/>
        <dbReference type="Rhea" id="RHEA-COMP:10747"/>
        <dbReference type="Rhea" id="RHEA-COMP:10748"/>
        <dbReference type="ChEBI" id="CHEBI:83833"/>
        <dbReference type="ChEBI" id="CHEBI:83834"/>
        <dbReference type="EC" id="5.2.1.8"/>
    </reaction>
</comment>
<dbReference type="PROSITE" id="PS50072">
    <property type="entry name" value="CSA_PPIASE_2"/>
    <property type="match status" value="1"/>
</dbReference>
<sequence>MMMMKSIYVTLAIVLAVVVSQTEAADKVDKDDVQWRSVHVNETVTAEVTLDILVKNYDVNGDLHGTLRIALFGETVPMTVLNFYSICNGVKRPSGELKYANTNCHRLIPDMHIQCGDTTIGDGSGGSSLYGLTFNDENFSIGVSERGTIAMANRGPNSNGSQFFITFRSWQYLDGTHVAFGQVVGKQSLEFLEKLGDIEAEDNGVTPKKKVKIVDCQAKDVKKYKLLRRAAVADDTF</sequence>
<reference evidence="3" key="1">
    <citation type="submission" date="2014-12" db="EMBL/GenBank/DDBJ databases">
        <title>Insight into the proteome of Arion vulgaris.</title>
        <authorList>
            <person name="Aradska J."/>
            <person name="Bulat T."/>
            <person name="Smidak R."/>
            <person name="Sarate P."/>
            <person name="Gangsoo J."/>
            <person name="Sialana F."/>
            <person name="Bilban M."/>
            <person name="Lubec G."/>
        </authorList>
    </citation>
    <scope>NUCLEOTIDE SEQUENCE</scope>
    <source>
        <tissue evidence="3">Skin</tissue>
    </source>
</reference>
<keyword evidence="1" id="KW-0732">Signal</keyword>
<feature type="signal peptide" evidence="1">
    <location>
        <begin position="1"/>
        <end position="24"/>
    </location>
</feature>
<evidence type="ECO:0000313" key="3">
    <source>
        <dbReference type="EMBL" id="CEK66377.1"/>
    </source>
</evidence>
<dbReference type="EC" id="5.2.1.8" evidence="1"/>
<protein>
    <recommendedName>
        <fullName evidence="1">Peptidyl-prolyl cis-trans isomerase</fullName>
        <shortName evidence="1">PPIase</shortName>
        <ecNumber evidence="1">5.2.1.8</ecNumber>
    </recommendedName>
</protein>
<dbReference type="PANTHER" id="PTHR11071:SF561">
    <property type="entry name" value="PEPTIDYL-PROLYL CIS-TRANS ISOMERASE D-RELATED"/>
    <property type="match status" value="1"/>
</dbReference>
<organism evidence="3">
    <name type="scientific">Arion vulgaris</name>
    <dbReference type="NCBI Taxonomy" id="1028688"/>
    <lineage>
        <taxon>Eukaryota</taxon>
        <taxon>Metazoa</taxon>
        <taxon>Spiralia</taxon>
        <taxon>Lophotrochozoa</taxon>
        <taxon>Mollusca</taxon>
        <taxon>Gastropoda</taxon>
        <taxon>Heterobranchia</taxon>
        <taxon>Euthyneura</taxon>
        <taxon>Panpulmonata</taxon>
        <taxon>Eupulmonata</taxon>
        <taxon>Stylommatophora</taxon>
        <taxon>Helicina</taxon>
        <taxon>Arionoidea</taxon>
        <taxon>Arionidae</taxon>
        <taxon>Arion</taxon>
    </lineage>
</organism>
<accession>A0A0B6ZD40</accession>
<dbReference type="Pfam" id="PF00160">
    <property type="entry name" value="Pro_isomerase"/>
    <property type="match status" value="1"/>
</dbReference>
<dbReference type="GO" id="GO:0016018">
    <property type="term" value="F:cyclosporin A binding"/>
    <property type="evidence" value="ECO:0007669"/>
    <property type="project" value="TreeGrafter"/>
</dbReference>
<evidence type="ECO:0000259" key="2">
    <source>
        <dbReference type="PROSITE" id="PS50072"/>
    </source>
</evidence>
<dbReference type="GO" id="GO:0003755">
    <property type="term" value="F:peptidyl-prolyl cis-trans isomerase activity"/>
    <property type="evidence" value="ECO:0007669"/>
    <property type="project" value="UniProtKB-UniRule"/>
</dbReference>
<dbReference type="InterPro" id="IPR029000">
    <property type="entry name" value="Cyclophilin-like_dom_sf"/>
</dbReference>
<dbReference type="GO" id="GO:0006457">
    <property type="term" value="P:protein folding"/>
    <property type="evidence" value="ECO:0007669"/>
    <property type="project" value="TreeGrafter"/>
</dbReference>
<dbReference type="PANTHER" id="PTHR11071">
    <property type="entry name" value="PEPTIDYL-PROLYL CIS-TRANS ISOMERASE"/>
    <property type="match status" value="1"/>
</dbReference>
<dbReference type="EMBL" id="HACG01019513">
    <property type="protein sequence ID" value="CEK66378.1"/>
    <property type="molecule type" value="Transcribed_RNA"/>
</dbReference>
<evidence type="ECO:0000313" key="4">
    <source>
        <dbReference type="EMBL" id="CEK66378.1"/>
    </source>
</evidence>
<proteinExistence type="inferred from homology"/>
<dbReference type="EMBL" id="HACG01019512">
    <property type="protein sequence ID" value="CEK66377.1"/>
    <property type="molecule type" value="Transcribed_RNA"/>
</dbReference>
<dbReference type="AlphaFoldDB" id="A0A0B6ZD40"/>
<keyword evidence="1" id="KW-0697">Rotamase</keyword>
<dbReference type="SUPFAM" id="SSF50891">
    <property type="entry name" value="Cyclophilin-like"/>
    <property type="match status" value="1"/>
</dbReference>
<name>A0A0B6ZD40_9EUPU</name>
<keyword evidence="1" id="KW-0413">Isomerase</keyword>
<evidence type="ECO:0000256" key="1">
    <source>
        <dbReference type="RuleBase" id="RU363019"/>
    </source>
</evidence>
<feature type="chain" id="PRO_5007354069" description="Peptidyl-prolyl cis-trans isomerase" evidence="1">
    <location>
        <begin position="25"/>
        <end position="237"/>
    </location>
</feature>
<feature type="domain" description="PPIase cyclophilin-type" evidence="2">
    <location>
        <begin position="54"/>
        <end position="218"/>
    </location>
</feature>
<dbReference type="InterPro" id="IPR002130">
    <property type="entry name" value="Cyclophilin-type_PPIase_dom"/>
</dbReference>
<dbReference type="Gene3D" id="2.40.100.10">
    <property type="entry name" value="Cyclophilin-like"/>
    <property type="match status" value="1"/>
</dbReference>